<evidence type="ECO:0000256" key="1">
    <source>
        <dbReference type="ARBA" id="ARBA00004651"/>
    </source>
</evidence>
<dbReference type="KEGG" id="nml:Namu_0482"/>
<keyword evidence="5 8" id="KW-0812">Transmembrane</keyword>
<dbReference type="GO" id="GO:0005886">
    <property type="term" value="C:plasma membrane"/>
    <property type="evidence" value="ECO:0007669"/>
    <property type="project" value="UniProtKB-SubCell"/>
</dbReference>
<feature type="transmembrane region" description="Helical" evidence="8">
    <location>
        <begin position="353"/>
        <end position="372"/>
    </location>
</feature>
<keyword evidence="3" id="KW-0813">Transport</keyword>
<evidence type="ECO:0000259" key="9">
    <source>
        <dbReference type="PROSITE" id="PS51202"/>
    </source>
</evidence>
<dbReference type="GO" id="GO:0006813">
    <property type="term" value="P:potassium ion transport"/>
    <property type="evidence" value="ECO:0007669"/>
    <property type="project" value="InterPro"/>
</dbReference>
<reference evidence="10 11" key="2">
    <citation type="journal article" date="2010" name="Stand. Genomic Sci.">
        <title>Complete genome sequence of Nakamurella multipartita type strain (Y-104).</title>
        <authorList>
            <person name="Tice H."/>
            <person name="Mayilraj S."/>
            <person name="Sims D."/>
            <person name="Lapidus A."/>
            <person name="Nolan M."/>
            <person name="Lucas S."/>
            <person name="Glavina Del Rio T."/>
            <person name="Copeland A."/>
            <person name="Cheng J.F."/>
            <person name="Meincke L."/>
            <person name="Bruce D."/>
            <person name="Goodwin L."/>
            <person name="Pitluck S."/>
            <person name="Ivanova N."/>
            <person name="Mavromatis K."/>
            <person name="Ovchinnikova G."/>
            <person name="Pati A."/>
            <person name="Chen A."/>
            <person name="Palaniappan K."/>
            <person name="Land M."/>
            <person name="Hauser L."/>
            <person name="Chang Y.J."/>
            <person name="Jeffries C.D."/>
            <person name="Detter J.C."/>
            <person name="Brettin T."/>
            <person name="Rohde M."/>
            <person name="Goker M."/>
            <person name="Bristow J."/>
            <person name="Eisen J.A."/>
            <person name="Markowitz V."/>
            <person name="Hugenholtz P."/>
            <person name="Kyrpides N.C."/>
            <person name="Klenk H.P."/>
            <person name="Chen F."/>
        </authorList>
    </citation>
    <scope>NUCLEOTIDE SEQUENCE [LARGE SCALE GENOMIC DNA]</scope>
    <source>
        <strain evidence="11">ATCC 700099 / DSM 44233 / CIP 104796 / JCM 9543 / NBRC 105858 / Y-104</strain>
    </source>
</reference>
<evidence type="ECO:0000256" key="5">
    <source>
        <dbReference type="ARBA" id="ARBA00022692"/>
    </source>
</evidence>
<proteinExistence type="inferred from homology"/>
<dbReference type="STRING" id="479431.Namu_0482"/>
<feature type="transmembrane region" description="Helical" evidence="8">
    <location>
        <begin position="149"/>
        <end position="171"/>
    </location>
</feature>
<keyword evidence="6 8" id="KW-1133">Transmembrane helix</keyword>
<protein>
    <submittedName>
        <fullName evidence="10">YidE/YbjL duplication</fullName>
    </submittedName>
</protein>
<keyword evidence="4" id="KW-1003">Cell membrane</keyword>
<evidence type="ECO:0000256" key="2">
    <source>
        <dbReference type="ARBA" id="ARBA00009854"/>
    </source>
</evidence>
<feature type="domain" description="RCK C-terminal" evidence="9">
    <location>
        <begin position="259"/>
        <end position="342"/>
    </location>
</feature>
<dbReference type="Gene3D" id="3.30.70.1450">
    <property type="entry name" value="Regulator of K+ conductance, C-terminal domain"/>
    <property type="match status" value="1"/>
</dbReference>
<keyword evidence="7 8" id="KW-0472">Membrane</keyword>
<feature type="transmembrane region" description="Helical" evidence="8">
    <location>
        <begin position="378"/>
        <end position="396"/>
    </location>
</feature>
<comment type="similarity">
    <text evidence="2">Belongs to the AAE transporter (TC 2.A.81) family.</text>
</comment>
<dbReference type="PANTHER" id="PTHR30445:SF3">
    <property type="entry name" value="TRANSPORT PROTEIN YIDE-RELATED"/>
    <property type="match status" value="1"/>
</dbReference>
<gene>
    <name evidence="10" type="ordered locus">Namu_0482</name>
</gene>
<dbReference type="Proteomes" id="UP000002218">
    <property type="component" value="Chromosome"/>
</dbReference>
<dbReference type="PANTHER" id="PTHR30445">
    <property type="entry name" value="K(+)_H(+) ANTIPORTER SUBUNIT KHTT"/>
    <property type="match status" value="1"/>
</dbReference>
<sequence length="527" mass="54740">MLQWFVDSPLLTIFFCVGVGSLLGKIKFGPVSFGPAGALFVALALSAIEPKVALPPIVTSLSLCVFCYMVGIAAGPSFVNALRSGWQPVVVSVLAIVAMAAAALGVGSWFGLDIGTVAGAFAGAGTATAALGAVQQQLAAGGPIPPEPAIGYAVAYPITVLLTILCCSYLISAGRRKPTAEDRKKLAPIAVRTLELVGDPALTVRGLSDRYQAVVSRLTRGGTTVVAHDEEALADGDLLTITAREDEVQRMIGDLGRPAQEEPWMDRSDIDFRRITLSNSSYVGRELVDLRLDEKYDAVVSRVRRGDVDIIATPDLVLASGDRLRVTAPREQLAAITKELGDSERTAGDINPVGLGLGLTLGLLAAFIEIPLPGGGTLVLGTATAPLILGVVLGALGRTGPIIWALPGNVANTLNQYSLLVFLVAVGTGAGSGLITALAADWFPLVTLGLAISAAHALICVIGLRTVLKYGTARSLGGLTGSQLNPAPYAFAIGKVPDQRVAIGYAVLFPVSMIVKVLLAQLMVVYF</sequence>
<feature type="transmembrane region" description="Helical" evidence="8">
    <location>
        <begin position="31"/>
        <end position="48"/>
    </location>
</feature>
<evidence type="ECO:0000313" key="10">
    <source>
        <dbReference type="EMBL" id="ACV76901.1"/>
    </source>
</evidence>
<dbReference type="InParanoid" id="C8X732"/>
<dbReference type="InterPro" id="IPR006512">
    <property type="entry name" value="YidE_YbjL"/>
</dbReference>
<dbReference type="InterPro" id="IPR036721">
    <property type="entry name" value="RCK_C_sf"/>
</dbReference>
<dbReference type="GO" id="GO:0008324">
    <property type="term" value="F:monoatomic cation transmembrane transporter activity"/>
    <property type="evidence" value="ECO:0007669"/>
    <property type="project" value="InterPro"/>
</dbReference>
<keyword evidence="11" id="KW-1185">Reference proteome</keyword>
<name>C8X732_NAKMY</name>
<dbReference type="EMBL" id="CP001737">
    <property type="protein sequence ID" value="ACV76901.1"/>
    <property type="molecule type" value="Genomic_DNA"/>
</dbReference>
<reference evidence="11" key="1">
    <citation type="submission" date="2009-09" db="EMBL/GenBank/DDBJ databases">
        <title>The complete genome of Nakamurella multipartita DSM 44233.</title>
        <authorList>
            <consortium name="US DOE Joint Genome Institute (JGI-PGF)"/>
            <person name="Lucas S."/>
            <person name="Copeland A."/>
            <person name="Lapidus A."/>
            <person name="Glavina del Rio T."/>
            <person name="Dalin E."/>
            <person name="Tice H."/>
            <person name="Bruce D."/>
            <person name="Goodwin L."/>
            <person name="Pitluck S."/>
            <person name="Kyrpides N."/>
            <person name="Mavromatis K."/>
            <person name="Ivanova N."/>
            <person name="Ovchinnikova G."/>
            <person name="Sims D."/>
            <person name="Meincke L."/>
            <person name="Brettin T."/>
            <person name="Detter J.C."/>
            <person name="Han C."/>
            <person name="Larimer F."/>
            <person name="Land M."/>
            <person name="Hauser L."/>
            <person name="Markowitz V."/>
            <person name="Cheng J.-F."/>
            <person name="Hugenholtz P."/>
            <person name="Woyke T."/>
            <person name="Wu D."/>
            <person name="Klenk H.-P."/>
            <person name="Eisen J.A."/>
        </authorList>
    </citation>
    <scope>NUCLEOTIDE SEQUENCE [LARGE SCALE GENOMIC DNA]</scope>
    <source>
        <strain evidence="11">ATCC 700099 / DSM 44233 / CIP 104796 / JCM 9543 / NBRC 105858 / Y-104</strain>
    </source>
</reference>
<dbReference type="SUPFAM" id="SSF116726">
    <property type="entry name" value="TrkA C-terminal domain-like"/>
    <property type="match status" value="1"/>
</dbReference>
<dbReference type="Pfam" id="PF02080">
    <property type="entry name" value="TrkA_C"/>
    <property type="match status" value="1"/>
</dbReference>
<dbReference type="HOGENOM" id="CLU_035023_3_0_11"/>
<comment type="subcellular location">
    <subcellularLocation>
        <location evidence="1">Cell membrane</location>
        <topology evidence="1">Multi-pass membrane protein</topology>
    </subcellularLocation>
</comment>
<dbReference type="Pfam" id="PF06826">
    <property type="entry name" value="Asp-Al_Ex"/>
    <property type="match status" value="2"/>
</dbReference>
<feature type="transmembrane region" description="Helical" evidence="8">
    <location>
        <begin position="89"/>
        <end position="112"/>
    </location>
</feature>
<dbReference type="RefSeq" id="WP_015745819.1">
    <property type="nucleotide sequence ID" value="NC_013235.1"/>
</dbReference>
<dbReference type="InterPro" id="IPR050144">
    <property type="entry name" value="AAE_transporter"/>
</dbReference>
<dbReference type="NCBIfam" id="TIGR01625">
    <property type="entry name" value="YidE_YbjL_dupl"/>
    <property type="match status" value="1"/>
</dbReference>
<accession>C8X732</accession>
<organism evidence="10 11">
    <name type="scientific">Nakamurella multipartita (strain ATCC 700099 / DSM 44233 / CIP 104796 / JCM 9543 / NBRC 105858 / Y-104)</name>
    <name type="common">Microsphaera multipartita</name>
    <dbReference type="NCBI Taxonomy" id="479431"/>
    <lineage>
        <taxon>Bacteria</taxon>
        <taxon>Bacillati</taxon>
        <taxon>Actinomycetota</taxon>
        <taxon>Actinomycetes</taxon>
        <taxon>Nakamurellales</taxon>
        <taxon>Nakamurellaceae</taxon>
        <taxon>Nakamurella</taxon>
    </lineage>
</organism>
<evidence type="ECO:0000256" key="4">
    <source>
        <dbReference type="ARBA" id="ARBA00022475"/>
    </source>
</evidence>
<evidence type="ECO:0000313" key="11">
    <source>
        <dbReference type="Proteomes" id="UP000002218"/>
    </source>
</evidence>
<dbReference type="InterPro" id="IPR006037">
    <property type="entry name" value="RCK_C"/>
</dbReference>
<evidence type="ECO:0000256" key="3">
    <source>
        <dbReference type="ARBA" id="ARBA00022448"/>
    </source>
</evidence>
<evidence type="ECO:0000256" key="8">
    <source>
        <dbReference type="SAM" id="Phobius"/>
    </source>
</evidence>
<evidence type="ECO:0000256" key="7">
    <source>
        <dbReference type="ARBA" id="ARBA00023136"/>
    </source>
</evidence>
<feature type="transmembrane region" description="Helical" evidence="8">
    <location>
        <begin position="502"/>
        <end position="526"/>
    </location>
</feature>
<dbReference type="AlphaFoldDB" id="C8X732"/>
<feature type="transmembrane region" description="Helical" evidence="8">
    <location>
        <begin position="60"/>
        <end position="82"/>
    </location>
</feature>
<feature type="transmembrane region" description="Helical" evidence="8">
    <location>
        <begin position="445"/>
        <end position="464"/>
    </location>
</feature>
<evidence type="ECO:0000256" key="6">
    <source>
        <dbReference type="ARBA" id="ARBA00022989"/>
    </source>
</evidence>
<feature type="transmembrane region" description="Helical" evidence="8">
    <location>
        <begin position="417"/>
        <end position="439"/>
    </location>
</feature>
<dbReference type="PROSITE" id="PS51202">
    <property type="entry name" value="RCK_C"/>
    <property type="match status" value="1"/>
</dbReference>
<dbReference type="eggNOG" id="COG0569">
    <property type="taxonomic scope" value="Bacteria"/>
</dbReference>
<dbReference type="eggNOG" id="COG2985">
    <property type="taxonomic scope" value="Bacteria"/>
</dbReference>